<organism evidence="3 4">
    <name type="scientific">Nannochloropsis gaditana</name>
    <dbReference type="NCBI Taxonomy" id="72520"/>
    <lineage>
        <taxon>Eukaryota</taxon>
        <taxon>Sar</taxon>
        <taxon>Stramenopiles</taxon>
        <taxon>Ochrophyta</taxon>
        <taxon>Eustigmatophyceae</taxon>
        <taxon>Eustigmatales</taxon>
        <taxon>Monodopsidaceae</taxon>
        <taxon>Nannochloropsis</taxon>
    </lineage>
</organism>
<comment type="caution">
    <text evidence="3">The sequence shown here is derived from an EMBL/GenBank/DDBJ whole genome shotgun (WGS) entry which is preliminary data.</text>
</comment>
<keyword evidence="2" id="KW-0663">Pyridoxal phosphate</keyword>
<keyword evidence="4" id="KW-1185">Reference proteome</keyword>
<dbReference type="GO" id="GO:0030170">
    <property type="term" value="F:pyridoxal phosphate binding"/>
    <property type="evidence" value="ECO:0007669"/>
    <property type="project" value="InterPro"/>
</dbReference>
<dbReference type="GO" id="GO:0019346">
    <property type="term" value="P:transsulfuration"/>
    <property type="evidence" value="ECO:0007669"/>
    <property type="project" value="InterPro"/>
</dbReference>
<evidence type="ECO:0000256" key="2">
    <source>
        <dbReference type="ARBA" id="ARBA00022898"/>
    </source>
</evidence>
<dbReference type="Gene3D" id="3.90.1150.10">
    <property type="entry name" value="Aspartate Aminotransferase, domain 1"/>
    <property type="match status" value="1"/>
</dbReference>
<dbReference type="Gene3D" id="3.40.640.10">
    <property type="entry name" value="Type I PLP-dependent aspartate aminotransferase-like (Major domain)"/>
    <property type="match status" value="1"/>
</dbReference>
<dbReference type="EMBL" id="AZIL01000841">
    <property type="protein sequence ID" value="EWM25704.1"/>
    <property type="molecule type" value="Genomic_DNA"/>
</dbReference>
<dbReference type="AlphaFoldDB" id="W7TZ62"/>
<dbReference type="Proteomes" id="UP000019335">
    <property type="component" value="Chromosome 10"/>
</dbReference>
<sequence>MKLLLRQVFLRRQGLKAASRGRRSIRPSSASSLSPSFLNVGVLCKHLSVERYETDAELRKTLGMPIPLDDHAVSVALPKWQHVVGYEEGDVDVTEKMLLGYPRFVYHPFVKQLVDLWKAGAVESGAVAGHEIVEALPFPSMGSAERCRRFLLEAHKHEPGFPVGIHSLGVLDTHVVSFPAMAAKDAKAYWQHSGEILSSRKAARVLACLGHPVPTLLDGLPTSPRPSASCAPGARTASAAVPDCYRRGLRERIADLTGQHMVDVHLTITGMAAIFMAFNMCRQARPGRPVVVFGFTYLDTLKICLRKEWNAHGVHFLGKGDARDLSVLEELLEKKEVMAVFTEFPSNPLLQNPDLSRLVALGRRYGFPVVVDDTISNFHNVDLMRVGGAGGGVDMCVSSLTKLFSGKSDVMAGSLVLNRASPLYGGLRTAMETMEGGNDAELYEEDARVVWENARDFEERSRRINETTGRLVEWLGNQAGVAEVFYPSRTQRAIYDAFKRAEGGYGGLFSVSLSPSLSPTAFYDALDVFKGPSLGTNFTLACPYTLLAHYYELDFARRHGVCPNLVRVSVGLESFEHLQKVFEVALDSARRPIPTGVAREKYFPPGLTGG</sequence>
<evidence type="ECO:0000313" key="4">
    <source>
        <dbReference type="Proteomes" id="UP000019335"/>
    </source>
</evidence>
<dbReference type="SUPFAM" id="SSF53383">
    <property type="entry name" value="PLP-dependent transferases"/>
    <property type="match status" value="1"/>
</dbReference>
<gene>
    <name evidence="3" type="ORF">Naga_100222g5</name>
</gene>
<dbReference type="InterPro" id="IPR015422">
    <property type="entry name" value="PyrdxlP-dep_Trfase_small"/>
</dbReference>
<comment type="cofactor">
    <cofactor evidence="1">
        <name>pyridoxal 5'-phosphate</name>
        <dbReference type="ChEBI" id="CHEBI:597326"/>
    </cofactor>
</comment>
<name>W7TZ62_9STRA</name>
<reference evidence="3 4" key="1">
    <citation type="journal article" date="2014" name="Mol. Plant">
        <title>Chromosome Scale Genome Assembly and Transcriptome Profiling of Nannochloropsis gaditana in Nitrogen Depletion.</title>
        <authorList>
            <person name="Corteggiani Carpinelli E."/>
            <person name="Telatin A."/>
            <person name="Vitulo N."/>
            <person name="Forcato C."/>
            <person name="D'Angelo M."/>
            <person name="Schiavon R."/>
            <person name="Vezzi A."/>
            <person name="Giacometti G.M."/>
            <person name="Morosinotto T."/>
            <person name="Valle G."/>
        </authorList>
    </citation>
    <scope>NUCLEOTIDE SEQUENCE [LARGE SCALE GENOMIC DNA]</scope>
    <source>
        <strain evidence="3 4">B-31</strain>
    </source>
</reference>
<dbReference type="InterPro" id="IPR015421">
    <property type="entry name" value="PyrdxlP-dep_Trfase_major"/>
</dbReference>
<evidence type="ECO:0000313" key="3">
    <source>
        <dbReference type="EMBL" id="EWM25704.1"/>
    </source>
</evidence>
<dbReference type="PANTHER" id="PTHR42699">
    <property type="match status" value="1"/>
</dbReference>
<evidence type="ECO:0000256" key="1">
    <source>
        <dbReference type="ARBA" id="ARBA00001933"/>
    </source>
</evidence>
<dbReference type="InterPro" id="IPR015424">
    <property type="entry name" value="PyrdxlP-dep_Trfase"/>
</dbReference>
<proteinExistence type="predicted"/>
<dbReference type="InterPro" id="IPR000277">
    <property type="entry name" value="Cys/Met-Metab_PyrdxlP-dep_enz"/>
</dbReference>
<accession>W7TZ62</accession>
<dbReference type="PANTHER" id="PTHR42699:SF1">
    <property type="entry name" value="CYSTATHIONINE GAMMA-SYNTHASE-RELATED"/>
    <property type="match status" value="1"/>
</dbReference>
<dbReference type="GO" id="GO:0003962">
    <property type="term" value="F:cystathionine gamma-synthase activity"/>
    <property type="evidence" value="ECO:0007669"/>
    <property type="project" value="TreeGrafter"/>
</dbReference>
<dbReference type="OrthoDB" id="10047078at2759"/>
<dbReference type="Pfam" id="PF01053">
    <property type="entry name" value="Cys_Met_Meta_PP"/>
    <property type="match status" value="1"/>
</dbReference>
<protein>
    <submittedName>
        <fullName evidence="3">Cystathionine gamma-synthase</fullName>
    </submittedName>
</protein>
<dbReference type="InterPro" id="IPR051750">
    <property type="entry name" value="Trans-sulfuration_enzymes"/>
</dbReference>